<proteinExistence type="predicted"/>
<reference evidence="2" key="1">
    <citation type="journal article" date="2012" name="Nat. Biotechnol.">
        <title>Reference genome sequence of the model plant Setaria.</title>
        <authorList>
            <person name="Bennetzen J.L."/>
            <person name="Schmutz J."/>
            <person name="Wang H."/>
            <person name="Percifield R."/>
            <person name="Hawkins J."/>
            <person name="Pontaroli A.C."/>
            <person name="Estep M."/>
            <person name="Feng L."/>
            <person name="Vaughn J.N."/>
            <person name="Grimwood J."/>
            <person name="Jenkins J."/>
            <person name="Barry K."/>
            <person name="Lindquist E."/>
            <person name="Hellsten U."/>
            <person name="Deshpande S."/>
            <person name="Wang X."/>
            <person name="Wu X."/>
            <person name="Mitros T."/>
            <person name="Triplett J."/>
            <person name="Yang X."/>
            <person name="Ye C.Y."/>
            <person name="Mauro-Herrera M."/>
            <person name="Wang L."/>
            <person name="Li P."/>
            <person name="Sharma M."/>
            <person name="Sharma R."/>
            <person name="Ronald P.C."/>
            <person name="Panaud O."/>
            <person name="Kellogg E.A."/>
            <person name="Brutnell T.P."/>
            <person name="Doust A.N."/>
            <person name="Tuskan G.A."/>
            <person name="Rokhsar D."/>
            <person name="Devos K.M."/>
        </authorList>
    </citation>
    <scope>NUCLEOTIDE SEQUENCE [LARGE SCALE GENOMIC DNA]</scope>
    <source>
        <strain evidence="2">Yugu1</strain>
    </source>
</reference>
<dbReference type="SMART" id="SM00256">
    <property type="entry name" value="FBOX"/>
    <property type="match status" value="1"/>
</dbReference>
<feature type="domain" description="F-box" evidence="1">
    <location>
        <begin position="25"/>
        <end position="65"/>
    </location>
</feature>
<dbReference type="InterPro" id="IPR036047">
    <property type="entry name" value="F-box-like_dom_sf"/>
</dbReference>
<organism evidence="2">
    <name type="scientific">Setaria italica</name>
    <name type="common">Foxtail millet</name>
    <name type="synonym">Panicum italicum</name>
    <dbReference type="NCBI Taxonomy" id="4555"/>
    <lineage>
        <taxon>Eukaryota</taxon>
        <taxon>Viridiplantae</taxon>
        <taxon>Streptophyta</taxon>
        <taxon>Embryophyta</taxon>
        <taxon>Tracheophyta</taxon>
        <taxon>Spermatophyta</taxon>
        <taxon>Magnoliopsida</taxon>
        <taxon>Liliopsida</taxon>
        <taxon>Poales</taxon>
        <taxon>Poaceae</taxon>
        <taxon>PACMAD clade</taxon>
        <taxon>Panicoideae</taxon>
        <taxon>Panicodae</taxon>
        <taxon>Paniceae</taxon>
        <taxon>Cenchrinae</taxon>
        <taxon>Setaria</taxon>
    </lineage>
</organism>
<accession>A0A368SEV9</accession>
<dbReference type="PANTHER" id="PTHR31672">
    <property type="entry name" value="BNACNNG10540D PROTEIN"/>
    <property type="match status" value="1"/>
</dbReference>
<dbReference type="OrthoDB" id="691863at2759"/>
<dbReference type="EMBL" id="CM003536">
    <property type="protein sequence ID" value="RCV40977.1"/>
    <property type="molecule type" value="Genomic_DNA"/>
</dbReference>
<dbReference type="SUPFAM" id="SSF81383">
    <property type="entry name" value="F-box domain"/>
    <property type="match status" value="1"/>
</dbReference>
<evidence type="ECO:0000259" key="1">
    <source>
        <dbReference type="SMART" id="SM00256"/>
    </source>
</evidence>
<dbReference type="PANTHER" id="PTHR31672:SF2">
    <property type="entry name" value="F-BOX DOMAIN-CONTAINING PROTEIN"/>
    <property type="match status" value="1"/>
</dbReference>
<gene>
    <name evidence="2" type="ORF">SETIT_9G098600v2</name>
</gene>
<evidence type="ECO:0000313" key="2">
    <source>
        <dbReference type="EMBL" id="RCV40977.1"/>
    </source>
</evidence>
<reference evidence="2" key="2">
    <citation type="submission" date="2015-07" db="EMBL/GenBank/DDBJ databases">
        <authorList>
            <person name="Noorani M."/>
        </authorList>
    </citation>
    <scope>NUCLEOTIDE SEQUENCE</scope>
    <source>
        <strain evidence="2">Yugu1</strain>
    </source>
</reference>
<dbReference type="Pfam" id="PF00646">
    <property type="entry name" value="F-box"/>
    <property type="match status" value="1"/>
</dbReference>
<protein>
    <recommendedName>
        <fullName evidence="1">F-box domain-containing protein</fullName>
    </recommendedName>
</protein>
<dbReference type="AlphaFoldDB" id="A0A368SEV9"/>
<dbReference type="InterPro" id="IPR001810">
    <property type="entry name" value="F-box_dom"/>
</dbReference>
<dbReference type="InterPro" id="IPR050796">
    <property type="entry name" value="SCF_F-box_component"/>
</dbReference>
<name>A0A368SEV9_SETIT</name>
<sequence>MATATGQRATKKRKAAEPAPCGVTLPDHLVAEVLVCLPATSLARLRCACRSWDAEISSRAFQERHHALAAAKLALLQPPVGTCAHCLLAIITSGSRRPAEMIINCNDCPSVIGSKTCFGLVLVETPCDAAYYVCNHTTGDILHLPPSHQKGCTAGIGFHASAREFKVVKSGKLHARLLTVGDAQGWKAPAAAHSLQPVFADGRIHWIFRTRYLFKPHGILSFSLADETFRRVAQPSFSTADLVPYYFNGDQQHEIQLWWNRGVSSESGEEVAVPVGKTLAELDGRLCMMRDVRHRSDVGGLLFEVWKLQDYEMGISWSLDYRIDRTPGRMAERLTTPWLVVLLRYLDGDEGSQSQGGNKRRLLLATTAREAHVYDPDSGTLRTVASIAGGGDSPNDSLRLVLYQESLVRFTGMKQGKGEIEFVKLEYN</sequence>